<evidence type="ECO:0000256" key="4">
    <source>
        <dbReference type="ARBA" id="ARBA00022692"/>
    </source>
</evidence>
<dbReference type="Gene3D" id="1.10.3720.10">
    <property type="entry name" value="MetI-like"/>
    <property type="match status" value="1"/>
</dbReference>
<dbReference type="AlphaFoldDB" id="A0A7M4DPU8"/>
<feature type="transmembrane region" description="Helical" evidence="8">
    <location>
        <begin position="20"/>
        <end position="40"/>
    </location>
</feature>
<evidence type="ECO:0000313" key="11">
    <source>
        <dbReference type="Proteomes" id="UP000419743"/>
    </source>
</evidence>
<dbReference type="Pfam" id="PF00528">
    <property type="entry name" value="BPD_transp_1"/>
    <property type="match status" value="1"/>
</dbReference>
<dbReference type="InterPro" id="IPR043429">
    <property type="entry name" value="ArtM/GltK/GlnP/TcyL/YhdX-like"/>
</dbReference>
<feature type="transmembrane region" description="Helical" evidence="8">
    <location>
        <begin position="81"/>
        <end position="101"/>
    </location>
</feature>
<evidence type="ECO:0000256" key="2">
    <source>
        <dbReference type="ARBA" id="ARBA00022448"/>
    </source>
</evidence>
<evidence type="ECO:0000256" key="5">
    <source>
        <dbReference type="ARBA" id="ARBA00022970"/>
    </source>
</evidence>
<dbReference type="PANTHER" id="PTHR30614:SF0">
    <property type="entry name" value="L-CYSTINE TRANSPORT SYSTEM PERMEASE PROTEIN TCYL"/>
    <property type="match status" value="1"/>
</dbReference>
<evidence type="ECO:0000259" key="9">
    <source>
        <dbReference type="PROSITE" id="PS50928"/>
    </source>
</evidence>
<dbReference type="InterPro" id="IPR000515">
    <property type="entry name" value="MetI-like"/>
</dbReference>
<keyword evidence="4 8" id="KW-0812">Transmembrane</keyword>
<comment type="caution">
    <text evidence="10">The sequence shown here is derived from an EMBL/GenBank/DDBJ whole genome shotgun (WGS) entry which is preliminary data.</text>
</comment>
<keyword evidence="6 8" id="KW-1133">Transmembrane helix</keyword>
<keyword evidence="3" id="KW-1003">Cell membrane</keyword>
<protein>
    <submittedName>
        <fullName evidence="10">Inner membrane amino-acid ABC transporter permease protein YecS</fullName>
    </submittedName>
</protein>
<evidence type="ECO:0000256" key="7">
    <source>
        <dbReference type="ARBA" id="ARBA00023136"/>
    </source>
</evidence>
<dbReference type="InterPro" id="IPR010065">
    <property type="entry name" value="AA_ABC_transptr_permease_3TM"/>
</dbReference>
<dbReference type="Proteomes" id="UP000419743">
    <property type="component" value="Unassembled WGS sequence"/>
</dbReference>
<keyword evidence="7 8" id="KW-0472">Membrane</keyword>
<reference evidence="10 11" key="1">
    <citation type="submission" date="2019-11" db="EMBL/GenBank/DDBJ databases">
        <authorList>
            <person name="Criscuolo A."/>
        </authorList>
    </citation>
    <scope>NUCLEOTIDE SEQUENCE [LARGE SCALE GENOMIC DNA]</scope>
    <source>
        <strain evidence="10">CIP111667</strain>
    </source>
</reference>
<dbReference type="PROSITE" id="PS50928">
    <property type="entry name" value="ABC_TM1"/>
    <property type="match status" value="1"/>
</dbReference>
<gene>
    <name evidence="10" type="primary">yecS_2</name>
    <name evidence="10" type="ORF">HALOF300_04184</name>
</gene>
<evidence type="ECO:0000256" key="1">
    <source>
        <dbReference type="ARBA" id="ARBA00004651"/>
    </source>
</evidence>
<dbReference type="GO" id="GO:0022857">
    <property type="term" value="F:transmembrane transporter activity"/>
    <property type="evidence" value="ECO:0007669"/>
    <property type="project" value="InterPro"/>
</dbReference>
<dbReference type="CDD" id="cd06261">
    <property type="entry name" value="TM_PBP2"/>
    <property type="match status" value="1"/>
</dbReference>
<feature type="transmembrane region" description="Helical" evidence="8">
    <location>
        <begin position="52"/>
        <end position="75"/>
    </location>
</feature>
<sequence length="215" mass="22545">MQIILTEYLGTLLRGLGTTAVLTVVAFVASVVLGLLMATFRISPIPPLRVAGAVYVEIFRNVPLVSLLIVVVYGLPEINLNPGFVPGVIIAMTLVGTAFACETFRTGINAIGAGQIEAARSIGLTFGGIVRELILPQATRTVIGPTVTLFIGIMLSSSLATVVGVRDLTGTVSYINNREALGITTFLVAAVLYAAISLGAAAFGARMETRLRVLR</sequence>
<keyword evidence="2 8" id="KW-0813">Transport</keyword>
<dbReference type="SUPFAM" id="SSF161098">
    <property type="entry name" value="MetI-like"/>
    <property type="match status" value="1"/>
</dbReference>
<feature type="transmembrane region" description="Helical" evidence="8">
    <location>
        <begin position="183"/>
        <end position="205"/>
    </location>
</feature>
<keyword evidence="11" id="KW-1185">Reference proteome</keyword>
<dbReference type="InterPro" id="IPR035906">
    <property type="entry name" value="MetI-like_sf"/>
</dbReference>
<evidence type="ECO:0000313" key="10">
    <source>
        <dbReference type="EMBL" id="VZO39492.1"/>
    </source>
</evidence>
<evidence type="ECO:0000256" key="6">
    <source>
        <dbReference type="ARBA" id="ARBA00022989"/>
    </source>
</evidence>
<dbReference type="GO" id="GO:0043190">
    <property type="term" value="C:ATP-binding cassette (ABC) transporter complex"/>
    <property type="evidence" value="ECO:0007669"/>
    <property type="project" value="InterPro"/>
</dbReference>
<proteinExistence type="inferred from homology"/>
<feature type="transmembrane region" description="Helical" evidence="8">
    <location>
        <begin position="141"/>
        <end position="163"/>
    </location>
</feature>
<dbReference type="PANTHER" id="PTHR30614">
    <property type="entry name" value="MEMBRANE COMPONENT OF AMINO ACID ABC TRANSPORTER"/>
    <property type="match status" value="1"/>
</dbReference>
<evidence type="ECO:0000256" key="3">
    <source>
        <dbReference type="ARBA" id="ARBA00022475"/>
    </source>
</evidence>
<dbReference type="GO" id="GO:0006865">
    <property type="term" value="P:amino acid transport"/>
    <property type="evidence" value="ECO:0007669"/>
    <property type="project" value="UniProtKB-KW"/>
</dbReference>
<comment type="subcellular location">
    <subcellularLocation>
        <location evidence="1 8">Cell membrane</location>
        <topology evidence="1 8">Multi-pass membrane protein</topology>
    </subcellularLocation>
</comment>
<dbReference type="RefSeq" id="WP_156742797.1">
    <property type="nucleotide sequence ID" value="NZ_CACRYJ010000059.1"/>
</dbReference>
<keyword evidence="5" id="KW-0029">Amino-acid transport</keyword>
<name>A0A7M4DPU8_9MICO</name>
<dbReference type="NCBIfam" id="TIGR01726">
    <property type="entry name" value="HEQRo_perm_3TM"/>
    <property type="match status" value="1"/>
</dbReference>
<accession>A0A7M4DPU8</accession>
<dbReference type="EMBL" id="CACRYJ010000059">
    <property type="protein sequence ID" value="VZO39492.1"/>
    <property type="molecule type" value="Genomic_DNA"/>
</dbReference>
<evidence type="ECO:0000256" key="8">
    <source>
        <dbReference type="RuleBase" id="RU363032"/>
    </source>
</evidence>
<comment type="similarity">
    <text evidence="8">Belongs to the binding-protein-dependent transport system permease family.</text>
</comment>
<feature type="domain" description="ABC transmembrane type-1" evidence="9">
    <location>
        <begin position="16"/>
        <end position="204"/>
    </location>
</feature>
<organism evidence="10 11">
    <name type="scientific">Occultella aeris</name>
    <dbReference type="NCBI Taxonomy" id="2761496"/>
    <lineage>
        <taxon>Bacteria</taxon>
        <taxon>Bacillati</taxon>
        <taxon>Actinomycetota</taxon>
        <taxon>Actinomycetes</taxon>
        <taxon>Micrococcales</taxon>
        <taxon>Ruaniaceae</taxon>
        <taxon>Occultella</taxon>
    </lineage>
</organism>